<sequence length="163" mass="17942">MPYIDEHYGFCKPQEKGIEVGDVIAVKPFLATVNGRSVVFPPLTIASIGCERKAQFTLWVDGVRVKGTENIEVRLGDIEVSGWLEVKSKEFLPAFTARKLLGEARLKVDGKGEGTEVVTLGGLPLLSVKDGKVVVHTRERLDVLIPLAYSLFYFLSSGYSEDI</sequence>
<protein>
    <submittedName>
        <fullName evidence="1">Uncharacterized protein</fullName>
    </submittedName>
</protein>
<comment type="caution">
    <text evidence="1">The sequence shown here is derived from an EMBL/GenBank/DDBJ whole genome shotgun (WGS) entry which is preliminary data.</text>
</comment>
<evidence type="ECO:0000313" key="1">
    <source>
        <dbReference type="EMBL" id="MEW9491603.1"/>
    </source>
</evidence>
<evidence type="ECO:0000313" key="2">
    <source>
        <dbReference type="Proteomes" id="UP000053480"/>
    </source>
</evidence>
<accession>A0ACC6TP72</accession>
<reference evidence="1" key="1">
    <citation type="submission" date="2024-07" db="EMBL/GenBank/DDBJ databases">
        <title>Metagenome and Metagenome-Assembled Genomes of Archaea from a hot spring from the geothermal field of Los Azufres, Mexico.</title>
        <authorList>
            <person name="Marin-Paredes R."/>
            <person name="Martinez-Romero E."/>
            <person name="Servin-Garciduenas L.E."/>
        </authorList>
    </citation>
    <scope>NUCLEOTIDE SEQUENCE</scope>
    <source>
        <strain evidence="1">AZ1-454</strain>
    </source>
</reference>
<proteinExistence type="predicted"/>
<gene>
    <name evidence="1" type="ORF">TQ35_0005295</name>
</gene>
<dbReference type="Proteomes" id="UP000053480">
    <property type="component" value="Unassembled WGS sequence"/>
</dbReference>
<name>A0ACC6TP72_9CREN</name>
<organism evidence="1 2">
    <name type="scientific">Candidatus Aramenus sulfurataquae</name>
    <dbReference type="NCBI Taxonomy" id="1326980"/>
    <lineage>
        <taxon>Archaea</taxon>
        <taxon>Thermoproteota</taxon>
        <taxon>Thermoprotei</taxon>
        <taxon>Sulfolobales</taxon>
        <taxon>Sulfolobaceae</taxon>
        <taxon>Candidatus Aramenus</taxon>
    </lineage>
</organism>
<dbReference type="EMBL" id="JZWS03000005">
    <property type="protein sequence ID" value="MEW9491603.1"/>
    <property type="molecule type" value="Genomic_DNA"/>
</dbReference>